<dbReference type="Gene3D" id="1.10.260.40">
    <property type="entry name" value="lambda repressor-like DNA-binding domains"/>
    <property type="match status" value="1"/>
</dbReference>
<dbReference type="AlphaFoldDB" id="A0A919PHS9"/>
<dbReference type="RefSeq" id="WP_203844689.1">
    <property type="nucleotide sequence ID" value="NZ_BAAAVW010000002.1"/>
</dbReference>
<keyword evidence="1" id="KW-0805">Transcription regulation</keyword>
<dbReference type="PANTHER" id="PTHR30146:SF153">
    <property type="entry name" value="LACTOSE OPERON REPRESSOR"/>
    <property type="match status" value="1"/>
</dbReference>
<dbReference type="CDD" id="cd01392">
    <property type="entry name" value="HTH_LacI"/>
    <property type="match status" value="1"/>
</dbReference>
<evidence type="ECO:0000256" key="1">
    <source>
        <dbReference type="ARBA" id="ARBA00023015"/>
    </source>
</evidence>
<gene>
    <name evidence="5" type="ORF">Dsi01nite_008560</name>
</gene>
<dbReference type="InterPro" id="IPR028082">
    <property type="entry name" value="Peripla_BP_I"/>
</dbReference>
<dbReference type="PROSITE" id="PS50932">
    <property type="entry name" value="HTH_LACI_2"/>
    <property type="match status" value="1"/>
</dbReference>
<dbReference type="SMART" id="SM00354">
    <property type="entry name" value="HTH_LACI"/>
    <property type="match status" value="1"/>
</dbReference>
<dbReference type="PANTHER" id="PTHR30146">
    <property type="entry name" value="LACI-RELATED TRANSCRIPTIONAL REPRESSOR"/>
    <property type="match status" value="1"/>
</dbReference>
<keyword evidence="2" id="KW-0238">DNA-binding</keyword>
<dbReference type="InterPro" id="IPR000843">
    <property type="entry name" value="HTH_LacI"/>
</dbReference>
<dbReference type="SUPFAM" id="SSF53822">
    <property type="entry name" value="Periplasmic binding protein-like I"/>
    <property type="match status" value="1"/>
</dbReference>
<dbReference type="Pfam" id="PF00356">
    <property type="entry name" value="LacI"/>
    <property type="match status" value="1"/>
</dbReference>
<evidence type="ECO:0000313" key="5">
    <source>
        <dbReference type="EMBL" id="GIG42815.1"/>
    </source>
</evidence>
<dbReference type="InterPro" id="IPR046335">
    <property type="entry name" value="LacI/GalR-like_sensor"/>
</dbReference>
<evidence type="ECO:0000256" key="2">
    <source>
        <dbReference type="ARBA" id="ARBA00023125"/>
    </source>
</evidence>
<dbReference type="GO" id="GO:0000976">
    <property type="term" value="F:transcription cis-regulatory region binding"/>
    <property type="evidence" value="ECO:0007669"/>
    <property type="project" value="TreeGrafter"/>
</dbReference>
<dbReference type="GO" id="GO:0003700">
    <property type="term" value="F:DNA-binding transcription factor activity"/>
    <property type="evidence" value="ECO:0007669"/>
    <property type="project" value="TreeGrafter"/>
</dbReference>
<evidence type="ECO:0000313" key="6">
    <source>
        <dbReference type="Proteomes" id="UP000660611"/>
    </source>
</evidence>
<name>A0A919PHS9_9ACTN</name>
<proteinExistence type="predicted"/>
<dbReference type="InterPro" id="IPR010982">
    <property type="entry name" value="Lambda_DNA-bd_dom_sf"/>
</dbReference>
<dbReference type="SUPFAM" id="SSF47413">
    <property type="entry name" value="lambda repressor-like DNA-binding domains"/>
    <property type="match status" value="1"/>
</dbReference>
<keyword evidence="3" id="KW-0804">Transcription</keyword>
<feature type="domain" description="HTH lacI-type" evidence="4">
    <location>
        <begin position="3"/>
        <end position="57"/>
    </location>
</feature>
<evidence type="ECO:0000256" key="3">
    <source>
        <dbReference type="ARBA" id="ARBA00023163"/>
    </source>
</evidence>
<dbReference type="Gene3D" id="3.40.50.2300">
    <property type="match status" value="2"/>
</dbReference>
<evidence type="ECO:0000259" key="4">
    <source>
        <dbReference type="PROSITE" id="PS50932"/>
    </source>
</evidence>
<dbReference type="Proteomes" id="UP000660611">
    <property type="component" value="Unassembled WGS sequence"/>
</dbReference>
<accession>A0A919PHS9</accession>
<sequence length="331" mass="35200">MVTRLSKVAKYAGVSEATVSRVLHDRPGIAAATRDSVLTALDVMGYQRPFRHRSEMARLVGMVLPDLHNPIFPAYAEAMAGALFRQGLVPVLCTRTSDGVSEAHYIEMLLARQVAGIVFVAASYADAGPEQAAALQRRKLPVILINPADENRDVPRVGVDDAMAVDLALSHLQSLGHQHIGVVVGPAGHVPSDRKVAEFLARVKGPARKLVARTLFSMEGGQAATNRLLAQGATAVVCASDALALGAIRAARKQGLDVPGDLSVIGFDDSTYMAYTDPPLTTLRQPIETIGAAAVASLVAQIDGRKVALDEQLYDPELIVRDSTGPVKHRP</sequence>
<comment type="caution">
    <text evidence="5">The sequence shown here is derived from an EMBL/GenBank/DDBJ whole genome shotgun (WGS) entry which is preliminary data.</text>
</comment>
<dbReference type="Pfam" id="PF13377">
    <property type="entry name" value="Peripla_BP_3"/>
    <property type="match status" value="1"/>
</dbReference>
<dbReference type="EMBL" id="BONQ01000017">
    <property type="protein sequence ID" value="GIG42815.1"/>
    <property type="molecule type" value="Genomic_DNA"/>
</dbReference>
<protein>
    <submittedName>
        <fullName evidence="5">LacI family transcriptional regulator</fullName>
    </submittedName>
</protein>
<organism evidence="5 6">
    <name type="scientific">Dactylosporangium siamense</name>
    <dbReference type="NCBI Taxonomy" id="685454"/>
    <lineage>
        <taxon>Bacteria</taxon>
        <taxon>Bacillati</taxon>
        <taxon>Actinomycetota</taxon>
        <taxon>Actinomycetes</taxon>
        <taxon>Micromonosporales</taxon>
        <taxon>Micromonosporaceae</taxon>
        <taxon>Dactylosporangium</taxon>
    </lineage>
</organism>
<reference evidence="5" key="1">
    <citation type="submission" date="2021-01" db="EMBL/GenBank/DDBJ databases">
        <title>Whole genome shotgun sequence of Dactylosporangium siamense NBRC 106093.</title>
        <authorList>
            <person name="Komaki H."/>
            <person name="Tamura T."/>
        </authorList>
    </citation>
    <scope>NUCLEOTIDE SEQUENCE</scope>
    <source>
        <strain evidence="5">NBRC 106093</strain>
    </source>
</reference>
<keyword evidence="6" id="KW-1185">Reference proteome</keyword>